<evidence type="ECO:0000313" key="1">
    <source>
        <dbReference type="EMBL" id="PSB52474.1"/>
    </source>
</evidence>
<dbReference type="OrthoDB" id="517697at2"/>
<comment type="caution">
    <text evidence="1">The sequence shown here is derived from an EMBL/GenBank/DDBJ whole genome shotgun (WGS) entry which is preliminary data.</text>
</comment>
<name>A0A2T1G5F6_9CYAN</name>
<dbReference type="Proteomes" id="UP000238937">
    <property type="component" value="Unassembled WGS sequence"/>
</dbReference>
<dbReference type="EMBL" id="PVWO01000325">
    <property type="protein sequence ID" value="PSB52474.1"/>
    <property type="molecule type" value="Genomic_DNA"/>
</dbReference>
<reference evidence="1 2" key="1">
    <citation type="submission" date="2018-03" db="EMBL/GenBank/DDBJ databases">
        <title>The ancient ancestry and fast evolution of plastids.</title>
        <authorList>
            <person name="Moore K.R."/>
            <person name="Magnabosco C."/>
            <person name="Momper L."/>
            <person name="Gold D.A."/>
            <person name="Bosak T."/>
            <person name="Fournier G.P."/>
        </authorList>
    </citation>
    <scope>NUCLEOTIDE SEQUENCE [LARGE SCALE GENOMIC DNA]</scope>
    <source>
        <strain evidence="1 2">CCALA 037</strain>
    </source>
</reference>
<dbReference type="RefSeq" id="WP_106309129.1">
    <property type="nucleotide sequence ID" value="NZ_PVWO01000325.1"/>
</dbReference>
<gene>
    <name evidence="1" type="ORF">C7B77_20475</name>
</gene>
<dbReference type="AlphaFoldDB" id="A0A2T1G5F6"/>
<organism evidence="1 2">
    <name type="scientific">Chamaesiphon polymorphus CCALA 037</name>
    <dbReference type="NCBI Taxonomy" id="2107692"/>
    <lineage>
        <taxon>Bacteria</taxon>
        <taxon>Bacillati</taxon>
        <taxon>Cyanobacteriota</taxon>
        <taxon>Cyanophyceae</taxon>
        <taxon>Gomontiellales</taxon>
        <taxon>Chamaesiphonaceae</taxon>
        <taxon>Chamaesiphon</taxon>
    </lineage>
</organism>
<protein>
    <submittedName>
        <fullName evidence="1">CopG family transcriptional regulator</fullName>
    </submittedName>
</protein>
<sequence>MKQKIAITLDRELLSFIDRQAQGNRSDYLNALIIQERRKILERETIAALQADSQDPEYQAEIAEWDRLVGDGIDA</sequence>
<accession>A0A2T1G5F6</accession>
<keyword evidence="2" id="KW-1185">Reference proteome</keyword>
<evidence type="ECO:0000313" key="2">
    <source>
        <dbReference type="Proteomes" id="UP000238937"/>
    </source>
</evidence>
<proteinExistence type="predicted"/>